<evidence type="ECO:0000313" key="6">
    <source>
        <dbReference type="EMBL" id="GAA3527305.1"/>
    </source>
</evidence>
<reference evidence="7" key="1">
    <citation type="journal article" date="2019" name="Int. J. Syst. Evol. Microbiol.">
        <title>The Global Catalogue of Microorganisms (GCM) 10K type strain sequencing project: providing services to taxonomists for standard genome sequencing and annotation.</title>
        <authorList>
            <consortium name="The Broad Institute Genomics Platform"/>
            <consortium name="The Broad Institute Genome Sequencing Center for Infectious Disease"/>
            <person name="Wu L."/>
            <person name="Ma J."/>
        </authorList>
    </citation>
    <scope>NUCLEOTIDE SEQUENCE [LARGE SCALE GENOMIC DNA]</scope>
    <source>
        <strain evidence="7">JCM 17460</strain>
    </source>
</reference>
<dbReference type="PIRSF" id="PIRSF000337">
    <property type="entry name" value="NTA_MOA"/>
    <property type="match status" value="1"/>
</dbReference>
<dbReference type="InterPro" id="IPR011251">
    <property type="entry name" value="Luciferase-like_dom"/>
</dbReference>
<dbReference type="InterPro" id="IPR051260">
    <property type="entry name" value="Diverse_substr_monoxygenases"/>
</dbReference>
<dbReference type="EMBL" id="BAABBB010000008">
    <property type="protein sequence ID" value="GAA3527305.1"/>
    <property type="molecule type" value="Genomic_DNA"/>
</dbReference>
<keyword evidence="3" id="KW-0560">Oxidoreductase</keyword>
<keyword evidence="4 6" id="KW-0503">Monooxygenase</keyword>
<evidence type="ECO:0000256" key="1">
    <source>
        <dbReference type="ARBA" id="ARBA00022630"/>
    </source>
</evidence>
<dbReference type="PANTHER" id="PTHR30011:SF16">
    <property type="entry name" value="C2H2 FINGER DOMAIN TRANSCRIPTION FACTOR (EUROFUNG)-RELATED"/>
    <property type="match status" value="1"/>
</dbReference>
<evidence type="ECO:0000259" key="5">
    <source>
        <dbReference type="Pfam" id="PF00296"/>
    </source>
</evidence>
<keyword evidence="2" id="KW-0288">FMN</keyword>
<accession>A0ABP6V1W5</accession>
<comment type="caution">
    <text evidence="6">The sequence shown here is derived from an EMBL/GenBank/DDBJ whole genome shotgun (WGS) entry which is preliminary data.</text>
</comment>
<evidence type="ECO:0000256" key="2">
    <source>
        <dbReference type="ARBA" id="ARBA00022643"/>
    </source>
</evidence>
<protein>
    <submittedName>
        <fullName evidence="6">NtaA/DmoA family FMN-dependent monooxygenase</fullName>
    </submittedName>
</protein>
<keyword evidence="1" id="KW-0285">Flavoprotein</keyword>
<feature type="domain" description="Luciferase-like" evidence="5">
    <location>
        <begin position="28"/>
        <end position="390"/>
    </location>
</feature>
<dbReference type="GO" id="GO:0004497">
    <property type="term" value="F:monooxygenase activity"/>
    <property type="evidence" value="ECO:0007669"/>
    <property type="project" value="UniProtKB-KW"/>
</dbReference>
<dbReference type="NCBIfam" id="TIGR03860">
    <property type="entry name" value="FMN_nitrolo"/>
    <property type="match status" value="1"/>
</dbReference>
<dbReference type="Pfam" id="PF00296">
    <property type="entry name" value="Bac_luciferase"/>
    <property type="match status" value="1"/>
</dbReference>
<dbReference type="RefSeq" id="WP_218236641.1">
    <property type="nucleotide sequence ID" value="NZ_BAABBB010000008.1"/>
</dbReference>
<gene>
    <name evidence="6" type="ORF">GCM10022263_14980</name>
</gene>
<proteinExistence type="predicted"/>
<dbReference type="PANTHER" id="PTHR30011">
    <property type="entry name" value="ALKANESULFONATE MONOOXYGENASE-RELATED"/>
    <property type="match status" value="1"/>
</dbReference>
<name>A0ABP6V1W5_9ACTN</name>
<dbReference type="InterPro" id="IPR016215">
    <property type="entry name" value="NTA_MOA"/>
</dbReference>
<evidence type="ECO:0000256" key="3">
    <source>
        <dbReference type="ARBA" id="ARBA00023002"/>
    </source>
</evidence>
<evidence type="ECO:0000313" key="7">
    <source>
        <dbReference type="Proteomes" id="UP001500301"/>
    </source>
</evidence>
<organism evidence="6 7">
    <name type="scientific">Nocardioides daeguensis</name>
    <dbReference type="NCBI Taxonomy" id="908359"/>
    <lineage>
        <taxon>Bacteria</taxon>
        <taxon>Bacillati</taxon>
        <taxon>Actinomycetota</taxon>
        <taxon>Actinomycetes</taxon>
        <taxon>Propionibacteriales</taxon>
        <taxon>Nocardioidaceae</taxon>
        <taxon>Nocardioides</taxon>
    </lineage>
</organism>
<keyword evidence="7" id="KW-1185">Reference proteome</keyword>
<sequence>MSKRPLFYSAFVMNTASHVLHGLWRAPDAQNHRFNSLRHWTSVAAEVERCGYDLLFFADVFGLRAPWNGSWRKAVEGGIQVPVNDPSVLASALAAATTDLGIVFTSSIIQDHPFNFARRMSSLDHYTEGRLGWNVVTSFNENVFRSFGHDGILDHDARYAWAYEYLDVAYKLWEGSWDEGALVQDKKRSIHADPAGIHKINHVGERYRVEGPHFVSPSPQRTPVLFQAGASPAGQLFSARNAEGVYISSPHPAAAAALTQETRALAAANGRNPDDIRFAQGLSFVIGDTHREAVRREDEIKRYLDLEGVALHVLGDAGVDPGGRSLDTPLSELGEFKGVRGYARWAAEASGNANPTIRDLAWVMEGANRVVGTAEEIADYLEEWREAGVDGINVYHATVPGTFTEVADRLFPTLRERGLIATEKSGSLRHKLFGRGDRLPDTHPAAAYRGAFADNDLHNGVVEADSVGAPA</sequence>
<evidence type="ECO:0000256" key="4">
    <source>
        <dbReference type="ARBA" id="ARBA00023033"/>
    </source>
</evidence>
<dbReference type="Proteomes" id="UP001500301">
    <property type="component" value="Unassembled WGS sequence"/>
</dbReference>